<dbReference type="EMBL" id="UGRY01000003">
    <property type="protein sequence ID" value="SUD47882.1"/>
    <property type="molecule type" value="Genomic_DNA"/>
</dbReference>
<evidence type="ECO:0000313" key="2">
    <source>
        <dbReference type="Proteomes" id="UP000255467"/>
    </source>
</evidence>
<sequence>MINFVSGIDAGSSVLNSGSGVLGSGLDLGTAIVKLIGSIVGIFA</sequence>
<gene>
    <name evidence="1" type="ORF">NCTC1934_05207</name>
</gene>
<protein>
    <submittedName>
        <fullName evidence="1">Uncharacterized protein</fullName>
    </submittedName>
</protein>
<dbReference type="Proteomes" id="UP000255467">
    <property type="component" value="Unassembled WGS sequence"/>
</dbReference>
<dbReference type="RefSeq" id="WP_255222359.1">
    <property type="nucleotide sequence ID" value="NZ_JADLRH010000002.1"/>
</dbReference>
<proteinExistence type="predicted"/>
<organism evidence="1 2">
    <name type="scientific">Nocardia otitidiscaviarum</name>
    <dbReference type="NCBI Taxonomy" id="1823"/>
    <lineage>
        <taxon>Bacteria</taxon>
        <taxon>Bacillati</taxon>
        <taxon>Actinomycetota</taxon>
        <taxon>Actinomycetes</taxon>
        <taxon>Mycobacteriales</taxon>
        <taxon>Nocardiaceae</taxon>
        <taxon>Nocardia</taxon>
    </lineage>
</organism>
<evidence type="ECO:0000313" key="1">
    <source>
        <dbReference type="EMBL" id="SUD47882.1"/>
    </source>
</evidence>
<accession>A0A379JH57</accession>
<name>A0A379JH57_9NOCA</name>
<reference evidence="1 2" key="1">
    <citation type="submission" date="2018-06" db="EMBL/GenBank/DDBJ databases">
        <authorList>
            <consortium name="Pathogen Informatics"/>
            <person name="Doyle S."/>
        </authorList>
    </citation>
    <scope>NUCLEOTIDE SEQUENCE [LARGE SCALE GENOMIC DNA]</scope>
    <source>
        <strain evidence="1 2">NCTC1934</strain>
    </source>
</reference>
<keyword evidence="2" id="KW-1185">Reference proteome</keyword>
<dbReference type="AlphaFoldDB" id="A0A379JH57"/>